<dbReference type="AlphaFoldDB" id="A0A3B0CI87"/>
<feature type="transmembrane region" description="Helical" evidence="7">
    <location>
        <begin position="275"/>
        <end position="295"/>
    </location>
</feature>
<dbReference type="PROSITE" id="PS50928">
    <property type="entry name" value="ABC_TM1"/>
    <property type="match status" value="1"/>
</dbReference>
<dbReference type="OrthoDB" id="9771544at2"/>
<dbReference type="Proteomes" id="UP000282311">
    <property type="component" value="Unassembled WGS sequence"/>
</dbReference>
<dbReference type="GO" id="GO:0005886">
    <property type="term" value="C:plasma membrane"/>
    <property type="evidence" value="ECO:0007669"/>
    <property type="project" value="UniProtKB-SubCell"/>
</dbReference>
<evidence type="ECO:0000259" key="8">
    <source>
        <dbReference type="PROSITE" id="PS50928"/>
    </source>
</evidence>
<feature type="domain" description="ABC transmembrane type-1" evidence="8">
    <location>
        <begin position="111"/>
        <end position="297"/>
    </location>
</feature>
<dbReference type="Pfam" id="PF00528">
    <property type="entry name" value="BPD_transp_1"/>
    <property type="match status" value="1"/>
</dbReference>
<evidence type="ECO:0000256" key="1">
    <source>
        <dbReference type="ARBA" id="ARBA00004651"/>
    </source>
</evidence>
<proteinExistence type="inferred from homology"/>
<organism evidence="9 10">
    <name type="scientific">Paenibacillus ginsengarvi</name>
    <dbReference type="NCBI Taxonomy" id="400777"/>
    <lineage>
        <taxon>Bacteria</taxon>
        <taxon>Bacillati</taxon>
        <taxon>Bacillota</taxon>
        <taxon>Bacilli</taxon>
        <taxon>Bacillales</taxon>
        <taxon>Paenibacillaceae</taxon>
        <taxon>Paenibacillus</taxon>
    </lineage>
</organism>
<dbReference type="PANTHER" id="PTHR43744:SF12">
    <property type="entry name" value="ABC TRANSPORTER PERMEASE PROTEIN MG189-RELATED"/>
    <property type="match status" value="1"/>
</dbReference>
<dbReference type="EMBL" id="RBAH01000008">
    <property type="protein sequence ID" value="RKN84428.1"/>
    <property type="molecule type" value="Genomic_DNA"/>
</dbReference>
<dbReference type="InterPro" id="IPR000515">
    <property type="entry name" value="MetI-like"/>
</dbReference>
<feature type="transmembrane region" description="Helical" evidence="7">
    <location>
        <begin position="182"/>
        <end position="200"/>
    </location>
</feature>
<feature type="transmembrane region" description="Helical" evidence="7">
    <location>
        <begin position="115"/>
        <end position="136"/>
    </location>
</feature>
<feature type="transmembrane region" description="Helical" evidence="7">
    <location>
        <begin position="148"/>
        <end position="170"/>
    </location>
</feature>
<sequence>MHRRARSRFAPDREVVPVFYGIGGETFLIRHRIAPLARTLLLASVAVLMLLPVLSTVVNSFMTATEIGGNYASLGKTNTSEFVNLKWIPDWVSFKQYVQVLIASPQFLHMFWNSVFLVVPIIIGQLLVSCLAAFAFAKLRFPGRGTLFFMYLITMLMPFQVTLVPNYLMADRLGLLNSHSSIVLPGIFATFGVFLLRQFMSQIPAAYMEAATIDGAGYIRLFVSIALPMVKPGLAALVVLLFADYWNMVEQPLIFLQDAELQPMSVFLSQVQKEAFGVTFAASVLYMLPMVLLFLSAERHFIEGIQLSGVKG</sequence>
<keyword evidence="10" id="KW-1185">Reference proteome</keyword>
<comment type="similarity">
    <text evidence="7">Belongs to the binding-protein-dependent transport system permease family.</text>
</comment>
<dbReference type="SUPFAM" id="SSF161098">
    <property type="entry name" value="MetI-like"/>
    <property type="match status" value="1"/>
</dbReference>
<evidence type="ECO:0000313" key="9">
    <source>
        <dbReference type="EMBL" id="RKN84428.1"/>
    </source>
</evidence>
<accession>A0A3B0CI87</accession>
<gene>
    <name evidence="9" type="ORF">D7M11_13160</name>
</gene>
<dbReference type="GO" id="GO:0055085">
    <property type="term" value="P:transmembrane transport"/>
    <property type="evidence" value="ECO:0007669"/>
    <property type="project" value="InterPro"/>
</dbReference>
<comment type="caution">
    <text evidence="9">The sequence shown here is derived from an EMBL/GenBank/DDBJ whole genome shotgun (WGS) entry which is preliminary data.</text>
</comment>
<evidence type="ECO:0000256" key="7">
    <source>
        <dbReference type="RuleBase" id="RU363032"/>
    </source>
</evidence>
<dbReference type="InterPro" id="IPR035906">
    <property type="entry name" value="MetI-like_sf"/>
</dbReference>
<keyword evidence="4 7" id="KW-0812">Transmembrane</keyword>
<keyword evidence="5 7" id="KW-1133">Transmembrane helix</keyword>
<evidence type="ECO:0000256" key="4">
    <source>
        <dbReference type="ARBA" id="ARBA00022692"/>
    </source>
</evidence>
<evidence type="ECO:0000256" key="2">
    <source>
        <dbReference type="ARBA" id="ARBA00022448"/>
    </source>
</evidence>
<reference evidence="9 10" key="1">
    <citation type="journal article" date="2007" name="Int. J. Syst. Evol. Microbiol.">
        <title>Paenibacillus ginsengarvi sp. nov., isolated from soil from ginseng cultivation.</title>
        <authorList>
            <person name="Yoon M.H."/>
            <person name="Ten L.N."/>
            <person name="Im W.T."/>
        </authorList>
    </citation>
    <scope>NUCLEOTIDE SEQUENCE [LARGE SCALE GENOMIC DNA]</scope>
    <source>
        <strain evidence="9 10">KCTC 13059</strain>
    </source>
</reference>
<evidence type="ECO:0000313" key="10">
    <source>
        <dbReference type="Proteomes" id="UP000282311"/>
    </source>
</evidence>
<dbReference type="PANTHER" id="PTHR43744">
    <property type="entry name" value="ABC TRANSPORTER PERMEASE PROTEIN MG189-RELATED-RELATED"/>
    <property type="match status" value="1"/>
</dbReference>
<dbReference type="CDD" id="cd06261">
    <property type="entry name" value="TM_PBP2"/>
    <property type="match status" value="1"/>
</dbReference>
<feature type="transmembrane region" description="Helical" evidence="7">
    <location>
        <begin position="221"/>
        <end position="243"/>
    </location>
</feature>
<keyword evidence="2 7" id="KW-0813">Transport</keyword>
<evidence type="ECO:0000256" key="5">
    <source>
        <dbReference type="ARBA" id="ARBA00022989"/>
    </source>
</evidence>
<keyword evidence="6 7" id="KW-0472">Membrane</keyword>
<protein>
    <submittedName>
        <fullName evidence="9">Carbohydrate ABC transporter permease</fullName>
    </submittedName>
</protein>
<evidence type="ECO:0000256" key="6">
    <source>
        <dbReference type="ARBA" id="ARBA00023136"/>
    </source>
</evidence>
<feature type="transmembrane region" description="Helical" evidence="7">
    <location>
        <begin position="40"/>
        <end position="62"/>
    </location>
</feature>
<keyword evidence="3" id="KW-1003">Cell membrane</keyword>
<name>A0A3B0CI87_9BACL</name>
<evidence type="ECO:0000256" key="3">
    <source>
        <dbReference type="ARBA" id="ARBA00022475"/>
    </source>
</evidence>
<comment type="subcellular location">
    <subcellularLocation>
        <location evidence="1 7">Cell membrane</location>
        <topology evidence="1 7">Multi-pass membrane protein</topology>
    </subcellularLocation>
</comment>
<dbReference type="Gene3D" id="1.10.3720.10">
    <property type="entry name" value="MetI-like"/>
    <property type="match status" value="1"/>
</dbReference>